<keyword evidence="4 8" id="KW-0540">Nuclease</keyword>
<dbReference type="InterPro" id="IPR004593">
    <property type="entry name" value="SbcD"/>
</dbReference>
<dbReference type="InterPro" id="IPR004843">
    <property type="entry name" value="Calcineurin-like_PHP"/>
</dbReference>
<dbReference type="Proteomes" id="UP001178322">
    <property type="component" value="Chromosome"/>
</dbReference>
<evidence type="ECO:0000259" key="9">
    <source>
        <dbReference type="Pfam" id="PF00149"/>
    </source>
</evidence>
<keyword evidence="8" id="KW-0235">DNA replication</keyword>
<comment type="function">
    <text evidence="8">SbcCD cleaves DNA hairpin structures. These structures can inhibit DNA replication and are intermediates in certain DNA recombination reactions. The complex acts as a 3'-&gt;5' double strand exonuclease that can open hairpins. It also has a 5' single-strand endonuclease activity.</text>
</comment>
<evidence type="ECO:0000313" key="11">
    <source>
        <dbReference type="EMBL" id="WHY51038.1"/>
    </source>
</evidence>
<dbReference type="Pfam" id="PF12320">
    <property type="entry name" value="SbcD_C"/>
    <property type="match status" value="1"/>
</dbReference>
<dbReference type="Gene3D" id="3.60.21.10">
    <property type="match status" value="1"/>
</dbReference>
<keyword evidence="6 8" id="KW-0269">Exonuclease</keyword>
<dbReference type="CDD" id="cd00840">
    <property type="entry name" value="MPP_Mre11_N"/>
    <property type="match status" value="1"/>
</dbReference>
<protein>
    <recommendedName>
        <fullName evidence="3 8">Nuclease SbcCD subunit D</fullName>
    </recommendedName>
</protein>
<sequence>MKIFHTADWHLGKLVQGVYMTEDQRYILQQFMQAIDEEKPDVIIIAGDLYDRSMPPIEAVNLLNDILAEIVLDKKIPVLAVAGNHDSAGRLNFGSSLMRDSGLHMKGQFTKDHAPIIVADDFGDVHFHLVPYVEPSSVRTILEDDTIRSHQDAMQKIIDHIGQGLDSTKRHVFVGHAFVTKYGEEEANTSDSERPLSIGGSDCIDAALFKPFHYTALGHLHKAHFVLNEKIRYAGSPLKYSLSEHLHEKGFLIVELDAQGDITVTKRKLLPRRDLRIVEGLMDDLLALPPNEDYVFVRLTDTTPVVSPMERIRTVFPHAMHIERKVMRPEILHEIQAVESEKVDDIDLFRSFFTDIIGVQPDQDTERLFTEMLQELLDEERETVK</sequence>
<evidence type="ECO:0000256" key="5">
    <source>
        <dbReference type="ARBA" id="ARBA00022801"/>
    </source>
</evidence>
<comment type="subunit">
    <text evidence="2 8">Heterodimer of SbcC and SbcD.</text>
</comment>
<evidence type="ECO:0000313" key="12">
    <source>
        <dbReference type="Proteomes" id="UP001178322"/>
    </source>
</evidence>
<evidence type="ECO:0000259" key="10">
    <source>
        <dbReference type="Pfam" id="PF12320"/>
    </source>
</evidence>
<dbReference type="GO" id="GO:0006310">
    <property type="term" value="P:DNA recombination"/>
    <property type="evidence" value="ECO:0007669"/>
    <property type="project" value="UniProtKB-KW"/>
</dbReference>
<evidence type="ECO:0000256" key="2">
    <source>
        <dbReference type="ARBA" id="ARBA00011322"/>
    </source>
</evidence>
<evidence type="ECO:0000256" key="7">
    <source>
        <dbReference type="ARBA" id="ARBA00023172"/>
    </source>
</evidence>
<feature type="domain" description="Nuclease SbcCD subunit D C-terminal" evidence="10">
    <location>
        <begin position="272"/>
        <end position="354"/>
    </location>
</feature>
<dbReference type="InterPro" id="IPR050535">
    <property type="entry name" value="DNA_Repair-Maintenance_Comp"/>
</dbReference>
<accession>A0AAX3WT64</accession>
<keyword evidence="5 8" id="KW-0378">Hydrolase</keyword>
<dbReference type="SUPFAM" id="SSF56300">
    <property type="entry name" value="Metallo-dependent phosphatases"/>
    <property type="match status" value="1"/>
</dbReference>
<reference evidence="11" key="1">
    <citation type="submission" date="2023-05" db="EMBL/GenBank/DDBJ databases">
        <title>Comparative genomics of Bacillaceae isolates and their secondary metabolite potential.</title>
        <authorList>
            <person name="Song L."/>
            <person name="Nielsen L.J."/>
            <person name="Mohite O."/>
            <person name="Xu X."/>
            <person name="Weber T."/>
            <person name="Kovacs A.T."/>
        </authorList>
    </citation>
    <scope>NUCLEOTIDE SEQUENCE</scope>
    <source>
        <strain evidence="11">LY1</strain>
    </source>
</reference>
<dbReference type="PANTHER" id="PTHR30337">
    <property type="entry name" value="COMPONENT OF ATP-DEPENDENT DSDNA EXONUCLEASE"/>
    <property type="match status" value="1"/>
</dbReference>
<dbReference type="GO" id="GO:0004519">
    <property type="term" value="F:endonuclease activity"/>
    <property type="evidence" value="ECO:0007669"/>
    <property type="project" value="UniProtKB-KW"/>
</dbReference>
<dbReference type="AlphaFoldDB" id="A0AAX3WT64"/>
<dbReference type="InterPro" id="IPR041796">
    <property type="entry name" value="Mre11_N"/>
</dbReference>
<dbReference type="GO" id="GO:0006260">
    <property type="term" value="P:DNA replication"/>
    <property type="evidence" value="ECO:0007669"/>
    <property type="project" value="UniProtKB-KW"/>
</dbReference>
<dbReference type="Pfam" id="PF00149">
    <property type="entry name" value="Metallophos"/>
    <property type="match status" value="1"/>
</dbReference>
<dbReference type="EMBL" id="CP126101">
    <property type="protein sequence ID" value="WHY51038.1"/>
    <property type="molecule type" value="Genomic_DNA"/>
</dbReference>
<feature type="domain" description="Calcineurin-like phosphoesterase" evidence="9">
    <location>
        <begin position="1"/>
        <end position="221"/>
    </location>
</feature>
<dbReference type="InterPro" id="IPR026843">
    <property type="entry name" value="SbcD_C"/>
</dbReference>
<evidence type="ECO:0000256" key="1">
    <source>
        <dbReference type="ARBA" id="ARBA00010555"/>
    </source>
</evidence>
<evidence type="ECO:0000256" key="8">
    <source>
        <dbReference type="RuleBase" id="RU363069"/>
    </source>
</evidence>
<dbReference type="PANTHER" id="PTHR30337:SF0">
    <property type="entry name" value="NUCLEASE SBCCD SUBUNIT D"/>
    <property type="match status" value="1"/>
</dbReference>
<proteinExistence type="inferred from homology"/>
<evidence type="ECO:0000256" key="4">
    <source>
        <dbReference type="ARBA" id="ARBA00022722"/>
    </source>
</evidence>
<keyword evidence="8" id="KW-0255">Endonuclease</keyword>
<organism evidence="11 12">
    <name type="scientific">Lysinibacillus pakistanensis</name>
    <dbReference type="NCBI Taxonomy" id="759811"/>
    <lineage>
        <taxon>Bacteria</taxon>
        <taxon>Bacillati</taxon>
        <taxon>Bacillota</taxon>
        <taxon>Bacilli</taxon>
        <taxon>Bacillales</taxon>
        <taxon>Bacillaceae</taxon>
        <taxon>Lysinibacillus</taxon>
    </lineage>
</organism>
<name>A0AAX3WT64_9BACI</name>
<keyword evidence="7 8" id="KW-0233">DNA recombination</keyword>
<evidence type="ECO:0000256" key="6">
    <source>
        <dbReference type="ARBA" id="ARBA00022839"/>
    </source>
</evidence>
<dbReference type="RefSeq" id="WP_283869646.1">
    <property type="nucleotide sequence ID" value="NZ_CP126101.1"/>
</dbReference>
<dbReference type="InterPro" id="IPR029052">
    <property type="entry name" value="Metallo-depent_PP-like"/>
</dbReference>
<evidence type="ECO:0000256" key="3">
    <source>
        <dbReference type="ARBA" id="ARBA00013365"/>
    </source>
</evidence>
<dbReference type="GO" id="GO:0008408">
    <property type="term" value="F:3'-5' exonuclease activity"/>
    <property type="evidence" value="ECO:0007669"/>
    <property type="project" value="InterPro"/>
</dbReference>
<dbReference type="NCBIfam" id="TIGR00619">
    <property type="entry name" value="sbcd"/>
    <property type="match status" value="1"/>
</dbReference>
<gene>
    <name evidence="8" type="primary">sbcD</name>
    <name evidence="11" type="ORF">QNH24_22620</name>
</gene>
<comment type="similarity">
    <text evidence="1 8">Belongs to the SbcD family.</text>
</comment>